<organism evidence="2 3">
    <name type="scientific">Platanthera guangdongensis</name>
    <dbReference type="NCBI Taxonomy" id="2320717"/>
    <lineage>
        <taxon>Eukaryota</taxon>
        <taxon>Viridiplantae</taxon>
        <taxon>Streptophyta</taxon>
        <taxon>Embryophyta</taxon>
        <taxon>Tracheophyta</taxon>
        <taxon>Spermatophyta</taxon>
        <taxon>Magnoliopsida</taxon>
        <taxon>Liliopsida</taxon>
        <taxon>Asparagales</taxon>
        <taxon>Orchidaceae</taxon>
        <taxon>Orchidoideae</taxon>
        <taxon>Orchideae</taxon>
        <taxon>Orchidinae</taxon>
        <taxon>Platanthera</taxon>
    </lineage>
</organism>
<evidence type="ECO:0000313" key="3">
    <source>
        <dbReference type="Proteomes" id="UP001412067"/>
    </source>
</evidence>
<sequence length="224" mass="25381">MHPDERSFWWRLSLDAIPTRTWLAHRGIAIETNCPWGCIAPESRDHLLGECSCLQVVGKALQRWGLTLPRVSSWTALMDGFSNSVCSSTFTLHVLFAAGRSLLQWDSGRTEMAALAAIQDYLPVDCFDASGVIIEGDCLHLIKYCQRCFDSRLWDAHFPDADVLGFLFELPRVMLRHVPRAANQAVDFCSRHAISCTFQWTCFEDFPLILSEVVQRDQTNILVC</sequence>
<reference evidence="2 3" key="1">
    <citation type="journal article" date="2022" name="Nat. Plants">
        <title>Genomes of leafy and leafless Platanthera orchids illuminate the evolution of mycoheterotrophy.</title>
        <authorList>
            <person name="Li M.H."/>
            <person name="Liu K.W."/>
            <person name="Li Z."/>
            <person name="Lu H.C."/>
            <person name="Ye Q.L."/>
            <person name="Zhang D."/>
            <person name="Wang J.Y."/>
            <person name="Li Y.F."/>
            <person name="Zhong Z.M."/>
            <person name="Liu X."/>
            <person name="Yu X."/>
            <person name="Liu D.K."/>
            <person name="Tu X.D."/>
            <person name="Liu B."/>
            <person name="Hao Y."/>
            <person name="Liao X.Y."/>
            <person name="Jiang Y.T."/>
            <person name="Sun W.H."/>
            <person name="Chen J."/>
            <person name="Chen Y.Q."/>
            <person name="Ai Y."/>
            <person name="Zhai J.W."/>
            <person name="Wu S.S."/>
            <person name="Zhou Z."/>
            <person name="Hsiao Y.Y."/>
            <person name="Wu W.L."/>
            <person name="Chen Y.Y."/>
            <person name="Lin Y.F."/>
            <person name="Hsu J.L."/>
            <person name="Li C.Y."/>
            <person name="Wang Z.W."/>
            <person name="Zhao X."/>
            <person name="Zhong W.Y."/>
            <person name="Ma X.K."/>
            <person name="Ma L."/>
            <person name="Huang J."/>
            <person name="Chen G.Z."/>
            <person name="Huang M.Z."/>
            <person name="Huang L."/>
            <person name="Peng D.H."/>
            <person name="Luo Y.B."/>
            <person name="Zou S.Q."/>
            <person name="Chen S.P."/>
            <person name="Lan S."/>
            <person name="Tsai W.C."/>
            <person name="Van de Peer Y."/>
            <person name="Liu Z.J."/>
        </authorList>
    </citation>
    <scope>NUCLEOTIDE SEQUENCE [LARGE SCALE GENOMIC DNA]</scope>
    <source>
        <strain evidence="2">Lor288</strain>
    </source>
</reference>
<evidence type="ECO:0000259" key="1">
    <source>
        <dbReference type="Pfam" id="PF13966"/>
    </source>
</evidence>
<dbReference type="InterPro" id="IPR026960">
    <property type="entry name" value="RVT-Znf"/>
</dbReference>
<comment type="caution">
    <text evidence="2">The sequence shown here is derived from an EMBL/GenBank/DDBJ whole genome shotgun (WGS) entry which is preliminary data.</text>
</comment>
<accession>A0ABR2M9W9</accession>
<gene>
    <name evidence="2" type="ORF">KSP40_PGU018390</name>
</gene>
<dbReference type="Proteomes" id="UP001412067">
    <property type="component" value="Unassembled WGS sequence"/>
</dbReference>
<protein>
    <recommendedName>
        <fullName evidence="1">Reverse transcriptase zinc-binding domain-containing protein</fullName>
    </recommendedName>
</protein>
<feature type="domain" description="Reverse transcriptase zinc-binding" evidence="1">
    <location>
        <begin position="6"/>
        <end position="55"/>
    </location>
</feature>
<dbReference type="Pfam" id="PF13966">
    <property type="entry name" value="zf-RVT"/>
    <property type="match status" value="1"/>
</dbReference>
<evidence type="ECO:0000313" key="2">
    <source>
        <dbReference type="EMBL" id="KAK8959948.1"/>
    </source>
</evidence>
<keyword evidence="3" id="KW-1185">Reference proteome</keyword>
<proteinExistence type="predicted"/>
<dbReference type="EMBL" id="JBBWWR010000011">
    <property type="protein sequence ID" value="KAK8959948.1"/>
    <property type="molecule type" value="Genomic_DNA"/>
</dbReference>
<name>A0ABR2M9W9_9ASPA</name>